<comment type="similarity">
    <text evidence="1 13 17">Belongs to the NAD-dependent glycerol-3-phosphate dehydrogenase family.</text>
</comment>
<evidence type="ECO:0000256" key="4">
    <source>
        <dbReference type="ARBA" id="ARBA00023002"/>
    </source>
</evidence>
<comment type="caution">
    <text evidence="13">Lacks conserved residue(s) required for the propagation of feature annotation.</text>
</comment>
<evidence type="ECO:0000256" key="2">
    <source>
        <dbReference type="ARBA" id="ARBA00022516"/>
    </source>
</evidence>
<reference evidence="20 21" key="1">
    <citation type="journal article" date="2012" name="MBio">
        <title>Insight into the transmission biology and species-specific functional capabilities of tsetse (Diptera: glossinidae) obligate symbiont wigglesworthia.</title>
        <authorList>
            <person name="Rio R.V."/>
            <person name="Symula R.E."/>
            <person name="Wang J."/>
            <person name="Lohs C."/>
            <person name="Wu Y.N."/>
            <person name="Snyder A.K."/>
            <person name="Bjornson R.D."/>
            <person name="Oshima K."/>
            <person name="Biehl B.S."/>
            <person name="Perna N.T."/>
            <person name="Hattori M."/>
            <person name="Aksoy S."/>
        </authorList>
    </citation>
    <scope>NUCLEOTIDE SEQUENCE [LARGE SCALE GENOMIC DNA]</scope>
    <source>
        <strain evidence="20">WGM</strain>
    </source>
</reference>
<dbReference type="Pfam" id="PF01210">
    <property type="entry name" value="NAD_Gly3P_dh_N"/>
    <property type="match status" value="1"/>
</dbReference>
<dbReference type="GO" id="GO:0046167">
    <property type="term" value="P:glycerol-3-phosphate biosynthetic process"/>
    <property type="evidence" value="ECO:0007669"/>
    <property type="project" value="UniProtKB-UniRule"/>
</dbReference>
<dbReference type="PROSITE" id="PS00957">
    <property type="entry name" value="NAD_G3PDH"/>
    <property type="match status" value="1"/>
</dbReference>
<comment type="catalytic activity">
    <reaction evidence="13">
        <text>sn-glycerol 3-phosphate + NAD(+) = dihydroxyacetone phosphate + NADH + H(+)</text>
        <dbReference type="Rhea" id="RHEA:11092"/>
        <dbReference type="ChEBI" id="CHEBI:15378"/>
        <dbReference type="ChEBI" id="CHEBI:57540"/>
        <dbReference type="ChEBI" id="CHEBI:57597"/>
        <dbReference type="ChEBI" id="CHEBI:57642"/>
        <dbReference type="ChEBI" id="CHEBI:57945"/>
        <dbReference type="EC" id="1.1.1.94"/>
    </reaction>
</comment>
<feature type="binding site" evidence="13">
    <location>
        <position position="14"/>
    </location>
    <ligand>
        <name>NADPH</name>
        <dbReference type="ChEBI" id="CHEBI:57783"/>
    </ligand>
</feature>
<keyword evidence="8 13" id="KW-1208">Phospholipid metabolism</keyword>
<evidence type="ECO:0000256" key="7">
    <source>
        <dbReference type="ARBA" id="ARBA00023209"/>
    </source>
</evidence>
<dbReference type="GO" id="GO:0141152">
    <property type="term" value="F:glycerol-3-phosphate dehydrogenase (NAD+) activity"/>
    <property type="evidence" value="ECO:0007669"/>
    <property type="project" value="RHEA"/>
</dbReference>
<dbReference type="PIRSF" id="PIRSF000114">
    <property type="entry name" value="Glycerol-3-P_dh"/>
    <property type="match status" value="1"/>
</dbReference>
<keyword evidence="5 13" id="KW-0520">NAD</keyword>
<comment type="subcellular location">
    <subcellularLocation>
        <location evidence="13">Cytoplasm</location>
    </subcellularLocation>
</comment>
<dbReference type="InterPro" id="IPR011128">
    <property type="entry name" value="G3P_DH_NAD-dep_N"/>
</dbReference>
<feature type="binding site" evidence="16">
    <location>
        <position position="141"/>
    </location>
    <ligand>
        <name>NAD(+)</name>
        <dbReference type="ChEBI" id="CHEBI:57540"/>
    </ligand>
</feature>
<feature type="binding site" evidence="13">
    <location>
        <position position="257"/>
    </location>
    <ligand>
        <name>NADPH</name>
        <dbReference type="ChEBI" id="CHEBI:57783"/>
    </ligand>
</feature>
<dbReference type="GO" id="GO:0046474">
    <property type="term" value="P:glycerophospholipid biosynthetic process"/>
    <property type="evidence" value="ECO:0007669"/>
    <property type="project" value="TreeGrafter"/>
</dbReference>
<dbReference type="GO" id="GO:0005975">
    <property type="term" value="P:carbohydrate metabolic process"/>
    <property type="evidence" value="ECO:0007669"/>
    <property type="project" value="InterPro"/>
</dbReference>
<proteinExistence type="inferred from homology"/>
<feature type="domain" description="Glycerol-3-phosphate dehydrogenase NAD-dependent N-terminal" evidence="18">
    <location>
        <begin position="6"/>
        <end position="160"/>
    </location>
</feature>
<evidence type="ECO:0000256" key="16">
    <source>
        <dbReference type="PIRSR" id="PIRSR000114-3"/>
    </source>
</evidence>
<feature type="binding site" evidence="13">
    <location>
        <position position="108"/>
    </location>
    <ligand>
        <name>NADPH</name>
        <dbReference type="ChEBI" id="CHEBI:57783"/>
    </ligand>
</feature>
<comment type="pathway">
    <text evidence="13">Membrane lipid metabolism; glycerophospholipid metabolism.</text>
</comment>
<dbReference type="EMBL" id="CP003315">
    <property type="protein sequence ID" value="AFA41057.1"/>
    <property type="molecule type" value="Genomic_DNA"/>
</dbReference>
<keyword evidence="4 13" id="KW-0560">Oxidoreductase</keyword>
<dbReference type="InterPro" id="IPR006168">
    <property type="entry name" value="G3P_DH_NAD-dep"/>
</dbReference>
<dbReference type="eggNOG" id="COG0240">
    <property type="taxonomic scope" value="Bacteria"/>
</dbReference>
<keyword evidence="7 13" id="KW-0594">Phospholipid biosynthesis</keyword>
<feature type="binding site" evidence="13">
    <location>
        <position position="246"/>
    </location>
    <ligand>
        <name>sn-glycerol 3-phosphate</name>
        <dbReference type="ChEBI" id="CHEBI:57597"/>
    </ligand>
</feature>
<dbReference type="SUPFAM" id="SSF51735">
    <property type="entry name" value="NAD(P)-binding Rossmann-fold domains"/>
    <property type="match status" value="1"/>
</dbReference>
<dbReference type="HOGENOM" id="CLU_033449_0_2_6"/>
<evidence type="ECO:0000256" key="8">
    <source>
        <dbReference type="ARBA" id="ARBA00023264"/>
    </source>
</evidence>
<evidence type="ECO:0000256" key="14">
    <source>
        <dbReference type="PIRSR" id="PIRSR000114-1"/>
    </source>
</evidence>
<dbReference type="NCBIfam" id="NF000940">
    <property type="entry name" value="PRK00094.1-2"/>
    <property type="match status" value="1"/>
</dbReference>
<evidence type="ECO:0000259" key="18">
    <source>
        <dbReference type="Pfam" id="PF01210"/>
    </source>
</evidence>
<dbReference type="InterPro" id="IPR013328">
    <property type="entry name" value="6PGD_dom2"/>
</dbReference>
<dbReference type="UniPathway" id="UPA00940"/>
<comment type="catalytic activity">
    <reaction evidence="9">
        <text>sn-glycerol 3-phosphate + NADP(+) = dihydroxyacetone phosphate + NADPH + H(+)</text>
        <dbReference type="Rhea" id="RHEA:11096"/>
        <dbReference type="ChEBI" id="CHEBI:15378"/>
        <dbReference type="ChEBI" id="CHEBI:57597"/>
        <dbReference type="ChEBI" id="CHEBI:57642"/>
        <dbReference type="ChEBI" id="CHEBI:57783"/>
        <dbReference type="ChEBI" id="CHEBI:58349"/>
        <dbReference type="EC" id="1.1.1.94"/>
    </reaction>
    <physiologicalReaction direction="right-to-left" evidence="9">
        <dbReference type="Rhea" id="RHEA:11098"/>
    </physiologicalReaction>
</comment>
<feature type="binding site" evidence="16">
    <location>
        <begin position="10"/>
        <end position="15"/>
    </location>
    <ligand>
        <name>NAD(+)</name>
        <dbReference type="ChEBI" id="CHEBI:57540"/>
    </ligand>
</feature>
<feature type="binding site" evidence="13">
    <location>
        <position position="108"/>
    </location>
    <ligand>
        <name>sn-glycerol 3-phosphate</name>
        <dbReference type="ChEBI" id="CHEBI:57597"/>
    </ligand>
</feature>
<feature type="binding site" evidence="13">
    <location>
        <position position="256"/>
    </location>
    <ligand>
        <name>sn-glycerol 3-phosphate</name>
        <dbReference type="ChEBI" id="CHEBI:57597"/>
    </ligand>
</feature>
<protein>
    <recommendedName>
        <fullName evidence="11 13">Glycerol-3-phosphate dehydrogenase [NAD(P)+]</fullName>
        <ecNumber evidence="10 13">1.1.1.94</ecNumber>
    </recommendedName>
    <alternativeName>
        <fullName evidence="13">NAD(P)(+)-dependent glycerol-3-phosphate dehydrogenase</fullName>
    </alternativeName>
    <alternativeName>
        <fullName evidence="12 13">NAD(P)H-dependent dihydroxyacetone-phosphate reductase</fullName>
    </alternativeName>
</protein>
<evidence type="ECO:0000256" key="6">
    <source>
        <dbReference type="ARBA" id="ARBA00023098"/>
    </source>
</evidence>
<feature type="binding site" evidence="13">
    <location>
        <position position="139"/>
    </location>
    <ligand>
        <name>sn-glycerol 3-phosphate</name>
        <dbReference type="ChEBI" id="CHEBI:57597"/>
    </ligand>
</feature>
<organism evidence="20 21">
    <name type="scientific">Wigglesworthia glossinidia endosymbiont of Glossina morsitans morsitans</name>
    <name type="common">Yale colony</name>
    <dbReference type="NCBI Taxonomy" id="1142511"/>
    <lineage>
        <taxon>Bacteria</taxon>
        <taxon>Pseudomonadati</taxon>
        <taxon>Pseudomonadota</taxon>
        <taxon>Gammaproteobacteria</taxon>
        <taxon>Enterobacterales</taxon>
        <taxon>Erwiniaceae</taxon>
        <taxon>Wigglesworthia</taxon>
    </lineage>
</organism>
<dbReference type="Gene3D" id="3.40.50.720">
    <property type="entry name" value="NAD(P)-binding Rossmann-like Domain"/>
    <property type="match status" value="1"/>
</dbReference>
<dbReference type="InterPro" id="IPR006109">
    <property type="entry name" value="G3P_DH_NAD-dep_C"/>
</dbReference>
<dbReference type="GO" id="GO:0141153">
    <property type="term" value="F:glycerol-3-phosphate dehydrogenase (NADP+) activity"/>
    <property type="evidence" value="ECO:0007669"/>
    <property type="project" value="RHEA"/>
</dbReference>
<dbReference type="STRING" id="1142511.WIGMOR_0210"/>
<evidence type="ECO:0000256" key="17">
    <source>
        <dbReference type="RuleBase" id="RU000437"/>
    </source>
</evidence>
<accession>H6Q4J7</accession>
<dbReference type="PRINTS" id="PR00077">
    <property type="entry name" value="GPDHDRGNASE"/>
</dbReference>
<dbReference type="AlphaFoldDB" id="H6Q4J7"/>
<dbReference type="HAMAP" id="MF_00394">
    <property type="entry name" value="NAD_Glyc3P_dehydrog"/>
    <property type="match status" value="1"/>
</dbReference>
<feature type="binding site" evidence="13">
    <location>
        <position position="257"/>
    </location>
    <ligand>
        <name>sn-glycerol 3-phosphate</name>
        <dbReference type="ChEBI" id="CHEBI:57597"/>
    </ligand>
</feature>
<evidence type="ECO:0000256" key="12">
    <source>
        <dbReference type="ARBA" id="ARBA00080511"/>
    </source>
</evidence>
<dbReference type="PANTHER" id="PTHR11728">
    <property type="entry name" value="GLYCEROL-3-PHOSPHATE DEHYDROGENASE"/>
    <property type="match status" value="1"/>
</dbReference>
<sequence>MSNCAITVIGSGAYGTALAIILSKNKNTVFLWGRNQKHMQSLKLNRCNKKFLPKIFFPPTLNIIFSLKHALLSSDTILIAVPSSAFKDTLIKIKPFLRINACVIWGTKGLEPKTGRLLQEVAQEILGKKICLSVISGPTFAYYLAIGLPTAMVLASNCEKKCKNLISKLNCNKHLKICSSSDLIGVQLGGVIKNVIAIASGMSDGIGMGPNARTALITQGLLEMSNLGKIMGAQKCTFMGMSGVGDLILTCTENQSRNRRFGMLLAQGYTIEAAKLKIGQVIEGYENIREILMLSSRYSIEMPIVEQVYQVLYLNKTVKKSALKLLSRIRVYK</sequence>
<feature type="binding site" evidence="16">
    <location>
        <position position="257"/>
    </location>
    <ligand>
        <name>NAD(+)</name>
        <dbReference type="ChEBI" id="CHEBI:57540"/>
    </ligand>
</feature>
<dbReference type="GO" id="GO:0005829">
    <property type="term" value="C:cytosol"/>
    <property type="evidence" value="ECO:0007669"/>
    <property type="project" value="TreeGrafter"/>
</dbReference>
<dbReference type="GO" id="GO:0046168">
    <property type="term" value="P:glycerol-3-phosphate catabolic process"/>
    <property type="evidence" value="ECO:0007669"/>
    <property type="project" value="InterPro"/>
</dbReference>
<feature type="binding site" evidence="15">
    <location>
        <begin position="257"/>
        <end position="258"/>
    </location>
    <ligand>
        <name>substrate</name>
    </ligand>
</feature>
<dbReference type="NCBIfam" id="NF000939">
    <property type="entry name" value="PRK00094.1-1"/>
    <property type="match status" value="1"/>
</dbReference>
<dbReference type="Pfam" id="PF07479">
    <property type="entry name" value="NAD_Gly3P_dh_C"/>
    <property type="match status" value="1"/>
</dbReference>
<keyword evidence="3 13" id="KW-0521">NADP</keyword>
<dbReference type="RefSeq" id="WP_014353996.1">
    <property type="nucleotide sequence ID" value="NC_016893.1"/>
</dbReference>
<dbReference type="InterPro" id="IPR008927">
    <property type="entry name" value="6-PGluconate_DH-like_C_sf"/>
</dbReference>
<gene>
    <name evidence="13 20" type="primary">gpsA</name>
    <name evidence="20" type="ORF">WIGMOR_0210</name>
</gene>
<evidence type="ECO:0000256" key="9">
    <source>
        <dbReference type="ARBA" id="ARBA00052716"/>
    </source>
</evidence>
<dbReference type="FunFam" id="3.40.50.720:FF:000019">
    <property type="entry name" value="Glycerol-3-phosphate dehydrogenase [NAD(P)+]"/>
    <property type="match status" value="1"/>
</dbReference>
<evidence type="ECO:0000256" key="11">
    <source>
        <dbReference type="ARBA" id="ARBA00069372"/>
    </source>
</evidence>
<dbReference type="SUPFAM" id="SSF48179">
    <property type="entry name" value="6-phosphogluconate dehydrogenase C-terminal domain-like"/>
    <property type="match status" value="1"/>
</dbReference>
<dbReference type="OrthoDB" id="9812273at2"/>
<keyword evidence="2 13" id="KW-0444">Lipid biosynthesis</keyword>
<feature type="active site" description="Proton acceptor" evidence="13 14">
    <location>
        <position position="193"/>
    </location>
</feature>
<dbReference type="InterPro" id="IPR036291">
    <property type="entry name" value="NAD(P)-bd_dom_sf"/>
</dbReference>
<dbReference type="KEGG" id="wgl:WIGMOR_0210"/>
<keyword evidence="6 13" id="KW-0443">Lipid metabolism</keyword>
<dbReference type="Proteomes" id="UP000009061">
    <property type="component" value="Chromosome"/>
</dbReference>
<evidence type="ECO:0000313" key="20">
    <source>
        <dbReference type="EMBL" id="AFA41057.1"/>
    </source>
</evidence>
<dbReference type="NCBIfam" id="NF000942">
    <property type="entry name" value="PRK00094.1-4"/>
    <property type="match status" value="1"/>
</dbReference>
<evidence type="ECO:0000256" key="1">
    <source>
        <dbReference type="ARBA" id="ARBA00011009"/>
    </source>
</evidence>
<feature type="domain" description="Glycerol-3-phosphate dehydrogenase NAD-dependent C-terminal" evidence="19">
    <location>
        <begin position="182"/>
        <end position="320"/>
    </location>
</feature>
<dbReference type="Gene3D" id="1.10.1040.10">
    <property type="entry name" value="N-(1-d-carboxylethyl)-l-norvaline Dehydrogenase, domain 2"/>
    <property type="match status" value="1"/>
</dbReference>
<keyword evidence="21" id="KW-1185">Reference proteome</keyword>
<evidence type="ECO:0000313" key="21">
    <source>
        <dbReference type="Proteomes" id="UP000009061"/>
    </source>
</evidence>
<dbReference type="FunFam" id="1.10.1040.10:FF:000001">
    <property type="entry name" value="Glycerol-3-phosphate dehydrogenase [NAD(P)+]"/>
    <property type="match status" value="1"/>
</dbReference>
<feature type="binding site" evidence="13">
    <location>
        <position position="283"/>
    </location>
    <ligand>
        <name>NADPH</name>
        <dbReference type="ChEBI" id="CHEBI:57783"/>
    </ligand>
</feature>
<dbReference type="GO" id="GO:0051287">
    <property type="term" value="F:NAD binding"/>
    <property type="evidence" value="ECO:0007669"/>
    <property type="project" value="InterPro"/>
</dbReference>
<feature type="binding site" evidence="13">
    <location>
        <position position="258"/>
    </location>
    <ligand>
        <name>sn-glycerol 3-phosphate</name>
        <dbReference type="ChEBI" id="CHEBI:57597"/>
    </ligand>
</feature>
<feature type="binding site" evidence="15">
    <location>
        <position position="108"/>
    </location>
    <ligand>
        <name>substrate</name>
    </ligand>
</feature>
<feature type="binding site" evidence="13">
    <location>
        <position position="34"/>
    </location>
    <ligand>
        <name>NADPH</name>
        <dbReference type="ChEBI" id="CHEBI:57783"/>
    </ligand>
</feature>
<keyword evidence="13" id="KW-0963">Cytoplasm</keyword>
<comment type="function">
    <text evidence="13">Catalyzes the reduction of the glycolytic intermediate dihydroxyacetone phosphate (DHAP) to sn-glycerol 3-phosphate (G3P), the key precursor for phospholipid synthesis.</text>
</comment>
<feature type="binding site" evidence="13">
    <location>
        <position position="193"/>
    </location>
    <ligand>
        <name>sn-glycerol 3-phosphate</name>
        <dbReference type="ChEBI" id="CHEBI:57597"/>
    </ligand>
</feature>
<feature type="binding site" evidence="13">
    <location>
        <position position="141"/>
    </location>
    <ligand>
        <name>NADPH</name>
        <dbReference type="ChEBI" id="CHEBI:57783"/>
    </ligand>
</feature>
<feature type="binding site" evidence="13">
    <location>
        <position position="281"/>
    </location>
    <ligand>
        <name>NADPH</name>
        <dbReference type="ChEBI" id="CHEBI:57783"/>
    </ligand>
</feature>
<dbReference type="EC" id="1.1.1.94" evidence="10 13"/>
<evidence type="ECO:0000256" key="10">
    <source>
        <dbReference type="ARBA" id="ARBA00066687"/>
    </source>
</evidence>
<keyword evidence="13" id="KW-0547">Nucleotide-binding</keyword>
<evidence type="ECO:0000256" key="5">
    <source>
        <dbReference type="ARBA" id="ARBA00023027"/>
    </source>
</evidence>
<evidence type="ECO:0000256" key="13">
    <source>
        <dbReference type="HAMAP-Rule" id="MF_00394"/>
    </source>
</evidence>
<feature type="binding site" evidence="13">
    <location>
        <position position="137"/>
    </location>
    <ligand>
        <name>sn-glycerol 3-phosphate</name>
        <dbReference type="ChEBI" id="CHEBI:57597"/>
    </ligand>
</feature>
<name>H6Q4J7_WIGGL</name>
<evidence type="ECO:0000259" key="19">
    <source>
        <dbReference type="Pfam" id="PF07479"/>
    </source>
</evidence>
<dbReference type="PANTHER" id="PTHR11728:SF1">
    <property type="entry name" value="GLYCEROL-3-PHOSPHATE DEHYDROGENASE [NAD(+)] 2, CHLOROPLASTIC"/>
    <property type="match status" value="1"/>
</dbReference>
<evidence type="ECO:0000256" key="15">
    <source>
        <dbReference type="PIRSR" id="PIRSR000114-2"/>
    </source>
</evidence>
<evidence type="ECO:0000256" key="3">
    <source>
        <dbReference type="ARBA" id="ARBA00022857"/>
    </source>
</evidence>